<feature type="compositionally biased region" description="Polar residues" evidence="1">
    <location>
        <begin position="97"/>
        <end position="125"/>
    </location>
</feature>
<feature type="compositionally biased region" description="Low complexity" evidence="1">
    <location>
        <begin position="393"/>
        <end position="404"/>
    </location>
</feature>
<feature type="compositionally biased region" description="Low complexity" evidence="1">
    <location>
        <begin position="60"/>
        <end position="69"/>
    </location>
</feature>
<feature type="compositionally biased region" description="Pro residues" evidence="1">
    <location>
        <begin position="311"/>
        <end position="322"/>
    </location>
</feature>
<dbReference type="EMBL" id="JARKIF010000137">
    <property type="protein sequence ID" value="KAJ7603590.1"/>
    <property type="molecule type" value="Genomic_DNA"/>
</dbReference>
<proteinExistence type="predicted"/>
<feature type="compositionally biased region" description="Acidic residues" evidence="1">
    <location>
        <begin position="170"/>
        <end position="208"/>
    </location>
</feature>
<evidence type="ECO:0000256" key="1">
    <source>
        <dbReference type="SAM" id="MobiDB-lite"/>
    </source>
</evidence>
<evidence type="ECO:0000313" key="3">
    <source>
        <dbReference type="Proteomes" id="UP001221142"/>
    </source>
</evidence>
<sequence>MSGYGRKSTSPVQDRHSPSNDARSSRTRAPTSPAAISPGITPHAYHTSTSQPAYFDPPISSSSSSLSRSQTWTEATKNQHHAYHQPGGTAPLRTKRSQASLNSTPVNRSGTVPNILRSRTSQSSFHAPPPPRTESPERYRGSTGPVVPPTHPWYGQNANGFAPPWMDSEMTAEPEAENETETETEEETEEEGEVEFEEDEEDEEEYEEPPPRRSVPVPSTRPTSVPEREITSPSTSIQKLDVYTEADANDQETPHQQRAPRQLQPFGNRLYQLWRTRTTCTVDAAGRVYGPRRLVREPPFLRHSPTQTSPQPHPRPPNPLPLPTLTANMQRETAQRQEAERSWESKEREKGKGKGKGKAPQRQRTISDQQQQQQQQQYPRSSQNHNHNDHVSGGRTSESEGSSTFARPPDSNSITPLRTVPRLLTLQAERDISHPATRLVLHRAFIFWRR</sequence>
<feature type="compositionally biased region" description="Low complexity" evidence="1">
    <location>
        <begin position="214"/>
        <end position="225"/>
    </location>
</feature>
<dbReference type="Proteomes" id="UP001221142">
    <property type="component" value="Unassembled WGS sequence"/>
</dbReference>
<comment type="caution">
    <text evidence="2">The sequence shown here is derived from an EMBL/GenBank/DDBJ whole genome shotgun (WGS) entry which is preliminary data.</text>
</comment>
<organism evidence="2 3">
    <name type="scientific">Roridomyces roridus</name>
    <dbReference type="NCBI Taxonomy" id="1738132"/>
    <lineage>
        <taxon>Eukaryota</taxon>
        <taxon>Fungi</taxon>
        <taxon>Dikarya</taxon>
        <taxon>Basidiomycota</taxon>
        <taxon>Agaricomycotina</taxon>
        <taxon>Agaricomycetes</taxon>
        <taxon>Agaricomycetidae</taxon>
        <taxon>Agaricales</taxon>
        <taxon>Marasmiineae</taxon>
        <taxon>Mycenaceae</taxon>
        <taxon>Roridomyces</taxon>
    </lineage>
</organism>
<feature type="region of interest" description="Disordered" evidence="1">
    <location>
        <begin position="1"/>
        <end position="264"/>
    </location>
</feature>
<feature type="compositionally biased region" description="Low complexity" evidence="1">
    <location>
        <begin position="362"/>
        <end position="383"/>
    </location>
</feature>
<gene>
    <name evidence="2" type="ORF">FB45DRAFT_94110</name>
</gene>
<feature type="region of interest" description="Disordered" evidence="1">
    <location>
        <begin position="295"/>
        <end position="416"/>
    </location>
</feature>
<keyword evidence="3" id="KW-1185">Reference proteome</keyword>
<dbReference type="AlphaFoldDB" id="A0AAD7AXY7"/>
<protein>
    <submittedName>
        <fullName evidence="2">Uncharacterized protein</fullName>
    </submittedName>
</protein>
<evidence type="ECO:0000313" key="2">
    <source>
        <dbReference type="EMBL" id="KAJ7603590.1"/>
    </source>
</evidence>
<feature type="compositionally biased region" description="Polar residues" evidence="1">
    <location>
        <begin position="19"/>
        <end position="30"/>
    </location>
</feature>
<name>A0AAD7AXY7_9AGAR</name>
<feature type="compositionally biased region" description="Basic and acidic residues" evidence="1">
    <location>
        <begin position="333"/>
        <end position="352"/>
    </location>
</feature>
<reference evidence="2" key="1">
    <citation type="submission" date="2023-03" db="EMBL/GenBank/DDBJ databases">
        <title>Massive genome expansion in bonnet fungi (Mycena s.s.) driven by repeated elements and novel gene families across ecological guilds.</title>
        <authorList>
            <consortium name="Lawrence Berkeley National Laboratory"/>
            <person name="Harder C.B."/>
            <person name="Miyauchi S."/>
            <person name="Viragh M."/>
            <person name="Kuo A."/>
            <person name="Thoen E."/>
            <person name="Andreopoulos B."/>
            <person name="Lu D."/>
            <person name="Skrede I."/>
            <person name="Drula E."/>
            <person name="Henrissat B."/>
            <person name="Morin E."/>
            <person name="Kohler A."/>
            <person name="Barry K."/>
            <person name="LaButti K."/>
            <person name="Morin E."/>
            <person name="Salamov A."/>
            <person name="Lipzen A."/>
            <person name="Mereny Z."/>
            <person name="Hegedus B."/>
            <person name="Baldrian P."/>
            <person name="Stursova M."/>
            <person name="Weitz H."/>
            <person name="Taylor A."/>
            <person name="Grigoriev I.V."/>
            <person name="Nagy L.G."/>
            <person name="Martin F."/>
            <person name="Kauserud H."/>
        </authorList>
    </citation>
    <scope>NUCLEOTIDE SEQUENCE</scope>
    <source>
        <strain evidence="2">9284</strain>
    </source>
</reference>
<accession>A0AAD7AXY7</accession>